<feature type="transmembrane region" description="Helical" evidence="3">
    <location>
        <begin position="571"/>
        <end position="587"/>
    </location>
</feature>
<dbReference type="Proteomes" id="UP000591131">
    <property type="component" value="Unassembled WGS sequence"/>
</dbReference>
<keyword evidence="1" id="KW-0802">TPR repeat</keyword>
<name>A0A7J6MJA2_PERCH</name>
<feature type="transmembrane region" description="Helical" evidence="3">
    <location>
        <begin position="542"/>
        <end position="564"/>
    </location>
</feature>
<dbReference type="OrthoDB" id="298012at2759"/>
<feature type="region of interest" description="Disordered" evidence="2">
    <location>
        <begin position="448"/>
        <end position="486"/>
    </location>
</feature>
<feature type="repeat" description="TPR" evidence="1">
    <location>
        <begin position="170"/>
        <end position="203"/>
    </location>
</feature>
<organism evidence="4 5">
    <name type="scientific">Perkinsus chesapeaki</name>
    <name type="common">Clam parasite</name>
    <name type="synonym">Perkinsus andrewsi</name>
    <dbReference type="NCBI Taxonomy" id="330153"/>
    <lineage>
        <taxon>Eukaryota</taxon>
        <taxon>Sar</taxon>
        <taxon>Alveolata</taxon>
        <taxon>Perkinsozoa</taxon>
        <taxon>Perkinsea</taxon>
        <taxon>Perkinsida</taxon>
        <taxon>Perkinsidae</taxon>
        <taxon>Perkinsus</taxon>
    </lineage>
</organism>
<dbReference type="PANTHER" id="PTHR48313:SF1">
    <property type="entry name" value="OUTER ENVELOPE PROTEIN 61"/>
    <property type="match status" value="1"/>
</dbReference>
<evidence type="ECO:0000256" key="2">
    <source>
        <dbReference type="SAM" id="MobiDB-lite"/>
    </source>
</evidence>
<sequence length="602" mass="65846">MFTPEMMQAAQNMMANMTPEQMAQMTEMAKNMDPNMMRNMMGGQGMPPGGISRDQIDQATEQMRNMTPEQMRDAMGQAQSQQANQMQYYVNATNTLKAEGNALVKEQKYNEALEKYARGIENVKSYSTPSVLTLQKALYSNAALCCLKLEKFQECRDYCDHVLEQDPKAVKALYRRGIAYRELEETDKAYLDLSAAARLSPNDEVLVNDFMEFKSSLPEDYIVPSEESISDEETVGDKASPSNGSGSASTTPGSSTAGSIDPSLQREMSAKLASDPEMVKKMQDMMKDMSPEEVSFMMSGSAPGESAAARKFAERLRNEDPAFVQKMKDMVDSLPQDQVDQIRKAAAGGSASSASASTAGRPGMPPTGAAGLAEASRMMKENPDVMNQMSDMMAGMSDDQFESMLRMSGMSASAQDTAAMREMMRNKDMMKAMGDMMKNMSPDQLNAMSEAAKPAKASSSASSSSANPAGEEEAPADMPKMPEHPGDMFKDPKMLKSMEAMINSMPDDVLENLIAQQAGSQAGPDGAPSSLPKWVTGRRIKFFLRIIMKLARLVIFIRNLFAAMFSRRGKYIMALLVLLFAIYQQYFSGSGKVEDAPADPSA</sequence>
<evidence type="ECO:0000313" key="5">
    <source>
        <dbReference type="Proteomes" id="UP000591131"/>
    </source>
</evidence>
<evidence type="ECO:0000313" key="4">
    <source>
        <dbReference type="EMBL" id="KAF4671679.1"/>
    </source>
</evidence>
<keyword evidence="3" id="KW-0472">Membrane</keyword>
<feature type="compositionally biased region" description="Low complexity" evidence="2">
    <location>
        <begin position="239"/>
        <end position="259"/>
    </location>
</feature>
<dbReference type="InterPro" id="IPR011990">
    <property type="entry name" value="TPR-like_helical_dom_sf"/>
</dbReference>
<dbReference type="PANTHER" id="PTHR48313">
    <property type="entry name" value="TPR_REGION DOMAIN-CONTAINING PROTEIN"/>
    <property type="match status" value="1"/>
</dbReference>
<dbReference type="AlphaFoldDB" id="A0A7J6MJA2"/>
<feature type="region of interest" description="Disordered" evidence="2">
    <location>
        <begin position="226"/>
        <end position="262"/>
    </location>
</feature>
<dbReference type="SUPFAM" id="SSF48452">
    <property type="entry name" value="TPR-like"/>
    <property type="match status" value="1"/>
</dbReference>
<evidence type="ECO:0000256" key="1">
    <source>
        <dbReference type="PROSITE-ProRule" id="PRU00339"/>
    </source>
</evidence>
<protein>
    <recommendedName>
        <fullName evidence="6">Stress-induced-phosphoprotein 1</fullName>
    </recommendedName>
</protein>
<dbReference type="PROSITE" id="PS50005">
    <property type="entry name" value="TPR"/>
    <property type="match status" value="1"/>
</dbReference>
<comment type="caution">
    <text evidence="4">The sequence shown here is derived from an EMBL/GenBank/DDBJ whole genome shotgun (WGS) entry which is preliminary data.</text>
</comment>
<keyword evidence="5" id="KW-1185">Reference proteome</keyword>
<dbReference type="EMBL" id="JAAPAO010000131">
    <property type="protein sequence ID" value="KAF4671679.1"/>
    <property type="molecule type" value="Genomic_DNA"/>
</dbReference>
<feature type="region of interest" description="Disordered" evidence="2">
    <location>
        <begin position="344"/>
        <end position="370"/>
    </location>
</feature>
<evidence type="ECO:0000256" key="3">
    <source>
        <dbReference type="SAM" id="Phobius"/>
    </source>
</evidence>
<dbReference type="InterPro" id="IPR019734">
    <property type="entry name" value="TPR_rpt"/>
</dbReference>
<feature type="compositionally biased region" description="Low complexity" evidence="2">
    <location>
        <begin position="448"/>
        <end position="469"/>
    </location>
</feature>
<reference evidence="4 5" key="1">
    <citation type="submission" date="2020-04" db="EMBL/GenBank/DDBJ databases">
        <title>Perkinsus chesapeaki whole genome sequence.</title>
        <authorList>
            <person name="Bogema D.R."/>
        </authorList>
    </citation>
    <scope>NUCLEOTIDE SEQUENCE [LARGE SCALE GENOMIC DNA]</scope>
    <source>
        <strain evidence="4">ATCC PRA-425</strain>
    </source>
</reference>
<evidence type="ECO:0008006" key="6">
    <source>
        <dbReference type="Google" id="ProtNLM"/>
    </source>
</evidence>
<keyword evidence="3" id="KW-1133">Transmembrane helix</keyword>
<dbReference type="SMART" id="SM00028">
    <property type="entry name" value="TPR"/>
    <property type="match status" value="3"/>
</dbReference>
<dbReference type="Gene3D" id="1.25.40.10">
    <property type="entry name" value="Tetratricopeptide repeat domain"/>
    <property type="match status" value="1"/>
</dbReference>
<feature type="compositionally biased region" description="Low complexity" evidence="2">
    <location>
        <begin position="345"/>
        <end position="360"/>
    </location>
</feature>
<proteinExistence type="predicted"/>
<gene>
    <name evidence="4" type="ORF">FOL47_001348</name>
</gene>
<accession>A0A7J6MJA2</accession>
<keyword evidence="3" id="KW-0812">Transmembrane</keyword>